<feature type="region of interest" description="Disordered" evidence="1">
    <location>
        <begin position="49"/>
        <end position="70"/>
    </location>
</feature>
<reference evidence="2 3" key="1">
    <citation type="submission" date="2009-10" db="EMBL/GenBank/DDBJ databases">
        <authorList>
            <person name="Weinstock G."/>
            <person name="Sodergren E."/>
            <person name="Clifton S."/>
            <person name="Fulton L."/>
            <person name="Fulton B."/>
            <person name="Courtney L."/>
            <person name="Fronick C."/>
            <person name="Harrison M."/>
            <person name="Strong C."/>
            <person name="Farmer C."/>
            <person name="Delahaunty K."/>
            <person name="Markovic C."/>
            <person name="Hall O."/>
            <person name="Minx P."/>
            <person name="Tomlinson C."/>
            <person name="Mitreva M."/>
            <person name="Nelson J."/>
            <person name="Hou S."/>
            <person name="Wollam A."/>
            <person name="Pepin K.H."/>
            <person name="Johnson M."/>
            <person name="Bhonagiri V."/>
            <person name="Nash W.E."/>
            <person name="Warren W."/>
            <person name="Chinwalla A."/>
            <person name="Mardis E.R."/>
            <person name="Wilson R.K."/>
        </authorList>
    </citation>
    <scope>NUCLEOTIDE SEQUENCE [LARGE SCALE GENOMIC DNA]</scope>
    <source>
        <strain evidence="2 3">F0309</strain>
    </source>
</reference>
<name>D4TWE8_9ACTO</name>
<feature type="compositionally biased region" description="Basic and acidic residues" evidence="1">
    <location>
        <begin position="55"/>
        <end position="70"/>
    </location>
</feature>
<proteinExistence type="predicted"/>
<dbReference type="HOGENOM" id="CLU_2748676_0_0_11"/>
<evidence type="ECO:0000313" key="3">
    <source>
        <dbReference type="Proteomes" id="UP000003150"/>
    </source>
</evidence>
<dbReference type="Proteomes" id="UP000003150">
    <property type="component" value="Unassembled WGS sequence"/>
</dbReference>
<dbReference type="AlphaFoldDB" id="D4TWE8"/>
<evidence type="ECO:0000313" key="2">
    <source>
        <dbReference type="EMBL" id="EFF80622.1"/>
    </source>
</evidence>
<comment type="caution">
    <text evidence="2">The sequence shown here is derived from an EMBL/GenBank/DDBJ whole genome shotgun (WGS) entry which is preliminary data.</text>
</comment>
<protein>
    <submittedName>
        <fullName evidence="2">Uncharacterized protein</fullName>
    </submittedName>
</protein>
<organism evidence="2 3">
    <name type="scientific">Schaalia odontolytica F0309</name>
    <dbReference type="NCBI Taxonomy" id="649742"/>
    <lineage>
        <taxon>Bacteria</taxon>
        <taxon>Bacillati</taxon>
        <taxon>Actinomycetota</taxon>
        <taxon>Actinomycetes</taxon>
        <taxon>Actinomycetales</taxon>
        <taxon>Actinomycetaceae</taxon>
        <taxon>Schaalia</taxon>
    </lineage>
</organism>
<evidence type="ECO:0000256" key="1">
    <source>
        <dbReference type="SAM" id="MobiDB-lite"/>
    </source>
</evidence>
<sequence length="70" mass="7380">MFRPMVGSVEAAPEDGITVVGVGFYARGRVRWGVCFFGIAGVLTSSTFNGTGKSTGRDSVSRAHRVDDLA</sequence>
<dbReference type="EMBL" id="ACYT02000012">
    <property type="protein sequence ID" value="EFF80622.1"/>
    <property type="molecule type" value="Genomic_DNA"/>
</dbReference>
<gene>
    <name evidence="2" type="ORF">HMPREF0970_00257</name>
</gene>
<accession>D4TWE8</accession>